<gene>
    <name evidence="1" type="ORF">UFOPK2810_00952</name>
</gene>
<evidence type="ECO:0000313" key="1">
    <source>
        <dbReference type="EMBL" id="CAB4753299.1"/>
    </source>
</evidence>
<sequence length="89" mass="8921">MTADPPSLTGGWNVTVALEFSPDPVRATGMPGTASSMIEAEPPIRNALVALKVSATPTVSVSVPVTVTFNGGEAAVAVVPTHNSGPLPL</sequence>
<name>A0A6J6U4M2_9ZZZZ</name>
<dbReference type="AlphaFoldDB" id="A0A6J6U4M2"/>
<dbReference type="EMBL" id="CAEZYZ010000150">
    <property type="protein sequence ID" value="CAB4753299.1"/>
    <property type="molecule type" value="Genomic_DNA"/>
</dbReference>
<organism evidence="1">
    <name type="scientific">freshwater metagenome</name>
    <dbReference type="NCBI Taxonomy" id="449393"/>
    <lineage>
        <taxon>unclassified sequences</taxon>
        <taxon>metagenomes</taxon>
        <taxon>ecological metagenomes</taxon>
    </lineage>
</organism>
<reference evidence="1" key="1">
    <citation type="submission" date="2020-05" db="EMBL/GenBank/DDBJ databases">
        <authorList>
            <person name="Chiriac C."/>
            <person name="Salcher M."/>
            <person name="Ghai R."/>
            <person name="Kavagutti S V."/>
        </authorList>
    </citation>
    <scope>NUCLEOTIDE SEQUENCE</scope>
</reference>
<protein>
    <submittedName>
        <fullName evidence="1">Unannotated protein</fullName>
    </submittedName>
</protein>
<accession>A0A6J6U4M2</accession>
<proteinExistence type="predicted"/>